<name>A0ACB7Z4S0_9ERIC</name>
<organism evidence="1 2">
    <name type="scientific">Vaccinium darrowii</name>
    <dbReference type="NCBI Taxonomy" id="229202"/>
    <lineage>
        <taxon>Eukaryota</taxon>
        <taxon>Viridiplantae</taxon>
        <taxon>Streptophyta</taxon>
        <taxon>Embryophyta</taxon>
        <taxon>Tracheophyta</taxon>
        <taxon>Spermatophyta</taxon>
        <taxon>Magnoliopsida</taxon>
        <taxon>eudicotyledons</taxon>
        <taxon>Gunneridae</taxon>
        <taxon>Pentapetalae</taxon>
        <taxon>asterids</taxon>
        <taxon>Ericales</taxon>
        <taxon>Ericaceae</taxon>
        <taxon>Vaccinioideae</taxon>
        <taxon>Vaccinieae</taxon>
        <taxon>Vaccinium</taxon>
    </lineage>
</organism>
<sequence>MALIPIPWLLLTQFLILFSKCQAKVPAIIVFGDSSVDAGNNNQIPTIARSNFEPYGRDYLGGRPTGRFSNGRIPTDFISEAFGLRPTVPAYLDPMYNISDFAVGVTFASAGTGYDNATSDVLSVIPLWKELEYYKEYQTKLRNYQGDEKASETLTEAAYLISLGTNDFLENYYTLRDRRSQYTVDQYQVFLIGIARNFVTALYGLGARKISLGGLPPMGCLPLERTTNFRDGNKCMASYNAVALGFNGKLYGLVGELNKELPGIKLVFSNPYYVMMQIVQKPSLYGFSEATMACCATGMFEMGYACDRFNPFTCTDANNDDPVGGGQKGKPKVAAMTIDT</sequence>
<protein>
    <submittedName>
        <fullName evidence="1">Uncharacterized protein</fullName>
    </submittedName>
</protein>
<keyword evidence="2" id="KW-1185">Reference proteome</keyword>
<reference evidence="1 2" key="1">
    <citation type="journal article" date="2021" name="Hortic Res">
        <title>High-quality reference genome and annotation aids understanding of berry development for evergreen blueberry (Vaccinium darrowii).</title>
        <authorList>
            <person name="Yu J."/>
            <person name="Hulse-Kemp A.M."/>
            <person name="Babiker E."/>
            <person name="Staton M."/>
        </authorList>
    </citation>
    <scope>NUCLEOTIDE SEQUENCE [LARGE SCALE GENOMIC DNA]</scope>
    <source>
        <strain evidence="2">cv. NJ 8807/NJ 8810</strain>
        <tissue evidence="1">Young leaf</tissue>
    </source>
</reference>
<gene>
    <name evidence="1" type="ORF">Vadar_015560</name>
</gene>
<proteinExistence type="predicted"/>
<comment type="caution">
    <text evidence="1">The sequence shown here is derived from an EMBL/GenBank/DDBJ whole genome shotgun (WGS) entry which is preliminary data.</text>
</comment>
<evidence type="ECO:0000313" key="1">
    <source>
        <dbReference type="EMBL" id="KAH7860611.1"/>
    </source>
</evidence>
<dbReference type="EMBL" id="CM037154">
    <property type="protein sequence ID" value="KAH7860611.1"/>
    <property type="molecule type" value="Genomic_DNA"/>
</dbReference>
<evidence type="ECO:0000313" key="2">
    <source>
        <dbReference type="Proteomes" id="UP000828048"/>
    </source>
</evidence>
<dbReference type="Proteomes" id="UP000828048">
    <property type="component" value="Chromosome 4"/>
</dbReference>
<accession>A0ACB7Z4S0</accession>